<comment type="caution">
    <text evidence="2">The sequence shown here is derived from an EMBL/GenBank/DDBJ whole genome shotgun (WGS) entry which is preliminary data.</text>
</comment>
<evidence type="ECO:0000313" key="2">
    <source>
        <dbReference type="EMBL" id="OTW30527.1"/>
    </source>
</evidence>
<feature type="domain" description="RNA ligase" evidence="1">
    <location>
        <begin position="23"/>
        <end position="195"/>
    </location>
</feature>
<protein>
    <recommendedName>
        <fullName evidence="1">RNA ligase domain-containing protein</fullName>
    </recommendedName>
</protein>
<keyword evidence="3" id="KW-1185">Reference proteome</keyword>
<gene>
    <name evidence="2" type="ORF">B9M88_09670</name>
</gene>
<evidence type="ECO:0000259" key="1">
    <source>
        <dbReference type="Pfam" id="PF09414"/>
    </source>
</evidence>
<name>A0ABX3Z0U7_9STAP</name>
<dbReference type="Proteomes" id="UP000195208">
    <property type="component" value="Unassembled WGS sequence"/>
</dbReference>
<accession>A0ABX3Z0U7</accession>
<organism evidence="2 3">
    <name type="scientific">Staphylococcus agnetis</name>
    <dbReference type="NCBI Taxonomy" id="985762"/>
    <lineage>
        <taxon>Bacteria</taxon>
        <taxon>Bacillati</taxon>
        <taxon>Bacillota</taxon>
        <taxon>Bacilli</taxon>
        <taxon>Bacillales</taxon>
        <taxon>Staphylococcaceae</taxon>
        <taxon>Staphylococcus</taxon>
    </lineage>
</organism>
<proteinExistence type="predicted"/>
<dbReference type="RefSeq" id="WP_085622007.1">
    <property type="nucleotide sequence ID" value="NZ_JAPTFZ010000006.1"/>
</dbReference>
<reference evidence="2 3" key="1">
    <citation type="submission" date="2017-04" db="EMBL/GenBank/DDBJ databases">
        <title>Staphylococcus agnetis, a potential pathogen in the broiler production.</title>
        <authorList>
            <person name="Poulsen L."/>
        </authorList>
    </citation>
    <scope>NUCLEOTIDE SEQUENCE [LARGE SCALE GENOMIC DNA]</scope>
    <source>
        <strain evidence="2 3">723_310714_2_2_spleen</strain>
    </source>
</reference>
<sequence>MKKYTKVKNRGIKLENYYDRGLYIQEKLDGSNASFTINDGKIECFSRRIKLNDENTLNGFLGWVHDYFLDLFDCGKRMQIDYLSRYIFFGEWLVKHKINYKEDQYKSFYLFDVYDKVSETYLGLEEVESLADIFTLKMAEVFYIAKPEKVKDLNLEDLKGYVGKSNKTAIPNTGEGIVIKYLDGKSIDENYYKYVTKEFSEIKRYKLNDKTKKEGIVDYAITKPRMEKMIFRALEENRLKKDDLVIENFKKIISEIGEDFVQDILIEEHDGIIEKASKEIKRKMPHVLREILMNDKAFE</sequence>
<evidence type="ECO:0000313" key="3">
    <source>
        <dbReference type="Proteomes" id="UP000195208"/>
    </source>
</evidence>
<dbReference type="InterPro" id="IPR021122">
    <property type="entry name" value="RNA_ligase_dom_REL/Rnl2"/>
</dbReference>
<dbReference type="SUPFAM" id="SSF56091">
    <property type="entry name" value="DNA ligase/mRNA capping enzyme, catalytic domain"/>
    <property type="match status" value="1"/>
</dbReference>
<dbReference type="Gene3D" id="3.30.470.30">
    <property type="entry name" value="DNA ligase/mRNA capping enzyme"/>
    <property type="match status" value="1"/>
</dbReference>
<dbReference type="EMBL" id="NEFX01000018">
    <property type="protein sequence ID" value="OTW30527.1"/>
    <property type="molecule type" value="Genomic_DNA"/>
</dbReference>
<dbReference type="Pfam" id="PF09414">
    <property type="entry name" value="RNA_ligase"/>
    <property type="match status" value="1"/>
</dbReference>